<evidence type="ECO:0000313" key="2">
    <source>
        <dbReference type="Proteomes" id="UP000827284"/>
    </source>
</evidence>
<accession>A0A9P3H8G2</accession>
<organism evidence="1 2">
    <name type="scientific">Entomortierella parvispora</name>
    <dbReference type="NCBI Taxonomy" id="205924"/>
    <lineage>
        <taxon>Eukaryota</taxon>
        <taxon>Fungi</taxon>
        <taxon>Fungi incertae sedis</taxon>
        <taxon>Mucoromycota</taxon>
        <taxon>Mortierellomycotina</taxon>
        <taxon>Mortierellomycetes</taxon>
        <taxon>Mortierellales</taxon>
        <taxon>Mortierellaceae</taxon>
        <taxon>Entomortierella</taxon>
    </lineage>
</organism>
<protein>
    <submittedName>
        <fullName evidence="1">Uncharacterized protein</fullName>
    </submittedName>
</protein>
<evidence type="ECO:0000313" key="1">
    <source>
        <dbReference type="EMBL" id="GJJ72044.1"/>
    </source>
</evidence>
<dbReference type="EMBL" id="BQFW01000006">
    <property type="protein sequence ID" value="GJJ72044.1"/>
    <property type="molecule type" value="Genomic_DNA"/>
</dbReference>
<dbReference type="Proteomes" id="UP000827284">
    <property type="component" value="Unassembled WGS sequence"/>
</dbReference>
<comment type="caution">
    <text evidence="1">The sequence shown here is derived from an EMBL/GenBank/DDBJ whole genome shotgun (WGS) entry which is preliminary data.</text>
</comment>
<gene>
    <name evidence="1" type="ORF">EMPS_04401</name>
</gene>
<name>A0A9P3H8G2_9FUNG</name>
<dbReference type="AlphaFoldDB" id="A0A9P3H8G2"/>
<reference evidence="1" key="1">
    <citation type="submission" date="2021-11" db="EMBL/GenBank/DDBJ databases">
        <authorList>
            <person name="Herlambang A."/>
            <person name="Guo Y."/>
            <person name="Takashima Y."/>
            <person name="Nishizawa T."/>
        </authorList>
    </citation>
    <scope>NUCLEOTIDE SEQUENCE</scope>
    <source>
        <strain evidence="1">E1425</strain>
    </source>
</reference>
<proteinExistence type="predicted"/>
<keyword evidence="2" id="KW-1185">Reference proteome</keyword>
<sequence length="159" mass="17657">MSIGVDTTDRSAVPVDIFDKATNPGSAASSVLVYKASLLDFGPSAQPVKNLGDNFRYFQNDLPHFSGFHYEYELIVSPTFDGPFSQFEEVIGDLNPYGRHHELVVCSLHDLLPDHIDDNEDNNWLLSPILTGQQSVHETVFAGYVVVTVSLKNAKDEDR</sequence>
<reference evidence="1" key="2">
    <citation type="journal article" date="2022" name="Microbiol. Resour. Announc.">
        <title>Whole-Genome Sequence of Entomortierella parvispora E1425, a Mucoromycotan Fungus Associated with Burkholderiaceae-Related Endosymbiotic Bacteria.</title>
        <authorList>
            <person name="Herlambang A."/>
            <person name="Guo Y."/>
            <person name="Takashima Y."/>
            <person name="Narisawa K."/>
            <person name="Ohta H."/>
            <person name="Nishizawa T."/>
        </authorList>
    </citation>
    <scope>NUCLEOTIDE SEQUENCE</scope>
    <source>
        <strain evidence="1">E1425</strain>
    </source>
</reference>